<protein>
    <recommendedName>
        <fullName evidence="1">LUD domain-containing protein</fullName>
    </recommendedName>
</protein>
<dbReference type="InterPro" id="IPR024185">
    <property type="entry name" value="FTHF_cligase-like_sf"/>
</dbReference>
<evidence type="ECO:0000313" key="2">
    <source>
        <dbReference type="EMBL" id="NID12623.1"/>
    </source>
</evidence>
<proteinExistence type="predicted"/>
<dbReference type="PANTHER" id="PTHR43682">
    <property type="entry name" value="LACTATE UTILIZATION PROTEIN C"/>
    <property type="match status" value="1"/>
</dbReference>
<gene>
    <name evidence="2" type="ORF">F7231_20805</name>
</gene>
<comment type="caution">
    <text evidence="2">The sequence shown here is derived from an EMBL/GenBank/DDBJ whole genome shotgun (WGS) entry which is preliminary data.</text>
</comment>
<dbReference type="Gene3D" id="3.40.50.10420">
    <property type="entry name" value="NagB/RpiA/CoA transferase-like"/>
    <property type="match status" value="1"/>
</dbReference>
<dbReference type="SUPFAM" id="SSF100950">
    <property type="entry name" value="NagB/RpiA/CoA transferase-like"/>
    <property type="match status" value="1"/>
</dbReference>
<organism evidence="2 3">
    <name type="scientific">Fibrivirga algicola</name>
    <dbReference type="NCBI Taxonomy" id="2950420"/>
    <lineage>
        <taxon>Bacteria</taxon>
        <taxon>Pseudomonadati</taxon>
        <taxon>Bacteroidota</taxon>
        <taxon>Cytophagia</taxon>
        <taxon>Cytophagales</taxon>
        <taxon>Spirosomataceae</taxon>
        <taxon>Fibrivirga</taxon>
    </lineage>
</organism>
<sequence>MTSRDKILATIQANQPERLALPEQFTFETTYPDLVTQFAEVLAFVGGKVVTVADYDAITTYLRDVYADVVNIGTTLPELAGVADVDLTTITDPHDLAGLNLAIIGGQLGVAENAAIWVDERQIPSALRALPMITQYLAIVIRQADLVTNMHEAYRRIEVAATGFGTFISGPSKTADIEQSLVIGAHGARGLTVFILND</sequence>
<keyword evidence="3" id="KW-1185">Reference proteome</keyword>
<dbReference type="PANTHER" id="PTHR43682:SF1">
    <property type="entry name" value="LACTATE UTILIZATION PROTEIN C"/>
    <property type="match status" value="1"/>
</dbReference>
<evidence type="ECO:0000313" key="3">
    <source>
        <dbReference type="Proteomes" id="UP000606008"/>
    </source>
</evidence>
<dbReference type="InterPro" id="IPR037171">
    <property type="entry name" value="NagB/RpiA_transferase-like"/>
</dbReference>
<dbReference type="Pfam" id="PF02589">
    <property type="entry name" value="LUD_dom"/>
    <property type="match status" value="1"/>
</dbReference>
<dbReference type="InterPro" id="IPR003741">
    <property type="entry name" value="LUD_dom"/>
</dbReference>
<dbReference type="EMBL" id="WAEL01000008">
    <property type="protein sequence ID" value="NID12623.1"/>
    <property type="molecule type" value="Genomic_DNA"/>
</dbReference>
<feature type="domain" description="LUD" evidence="1">
    <location>
        <begin position="99"/>
        <end position="195"/>
    </location>
</feature>
<dbReference type="Proteomes" id="UP000606008">
    <property type="component" value="Unassembled WGS sequence"/>
</dbReference>
<reference evidence="2" key="1">
    <citation type="submission" date="2024-05" db="EMBL/GenBank/DDBJ databases">
        <authorList>
            <person name="Jung D.-H."/>
        </authorList>
    </citation>
    <scope>NUCLEOTIDE SEQUENCE</scope>
    <source>
        <strain evidence="2">JA-25</strain>
    </source>
</reference>
<name>A0ABX0QLC2_9BACT</name>
<accession>A0ABX0QLC2</accession>
<evidence type="ECO:0000259" key="1">
    <source>
        <dbReference type="Pfam" id="PF02589"/>
    </source>
</evidence>